<dbReference type="InterPro" id="IPR036388">
    <property type="entry name" value="WH-like_DNA-bd_sf"/>
</dbReference>
<dbReference type="GeneID" id="90612122"/>
<dbReference type="GO" id="GO:0003677">
    <property type="term" value="F:DNA binding"/>
    <property type="evidence" value="ECO:0007669"/>
    <property type="project" value="UniProtKB-KW"/>
</dbReference>
<proteinExistence type="inferred from homology"/>
<name>A0A2G1VXT5_9BACT</name>
<dbReference type="Proteomes" id="UP000225740">
    <property type="component" value="Unassembled WGS sequence"/>
</dbReference>
<dbReference type="RefSeq" id="WP_099264299.1">
    <property type="nucleotide sequence ID" value="NZ_NIZW01000045.1"/>
</dbReference>
<keyword evidence="7" id="KW-1185">Reference proteome</keyword>
<evidence type="ECO:0000256" key="5">
    <source>
        <dbReference type="SAM" id="MobiDB-lite"/>
    </source>
</evidence>
<sequence>MTKPDTTPLTEAQRQIMEVVWDQEEVTVTQVRDELAQRREVARNTIQTMIVRLEERGWLKHRTEGRTFWYSANRPRTASLGAKVAQMVDRLFAGSPEEMVTALMEYRGLSADEADRIREMIDTAETKSSKKANRKPSKKRGGQS</sequence>
<protein>
    <submittedName>
        <fullName evidence="6">Penicillinase repressor</fullName>
    </submittedName>
</protein>
<dbReference type="SUPFAM" id="SSF46785">
    <property type="entry name" value="Winged helix' DNA-binding domain"/>
    <property type="match status" value="1"/>
</dbReference>
<dbReference type="InterPro" id="IPR005650">
    <property type="entry name" value="BlaI_family"/>
</dbReference>
<reference evidence="6 7" key="1">
    <citation type="submission" date="2017-06" db="EMBL/GenBank/DDBJ databases">
        <title>Description of Rhodopirellula bahusiensis sp. nov.</title>
        <authorList>
            <person name="Kizina J."/>
            <person name="Harder J."/>
        </authorList>
    </citation>
    <scope>NUCLEOTIDE SEQUENCE [LARGE SCALE GENOMIC DNA]</scope>
    <source>
        <strain evidence="6 7">SWK21</strain>
    </source>
</reference>
<evidence type="ECO:0000313" key="7">
    <source>
        <dbReference type="Proteomes" id="UP000225740"/>
    </source>
</evidence>
<evidence type="ECO:0000256" key="4">
    <source>
        <dbReference type="ARBA" id="ARBA00023163"/>
    </source>
</evidence>
<evidence type="ECO:0000313" key="6">
    <source>
        <dbReference type="EMBL" id="PHQ31582.1"/>
    </source>
</evidence>
<dbReference type="GO" id="GO:0045892">
    <property type="term" value="P:negative regulation of DNA-templated transcription"/>
    <property type="evidence" value="ECO:0007669"/>
    <property type="project" value="InterPro"/>
</dbReference>
<organism evidence="6 7">
    <name type="scientific">Rhodopirellula bahusiensis</name>
    <dbReference type="NCBI Taxonomy" id="2014065"/>
    <lineage>
        <taxon>Bacteria</taxon>
        <taxon>Pseudomonadati</taxon>
        <taxon>Planctomycetota</taxon>
        <taxon>Planctomycetia</taxon>
        <taxon>Pirellulales</taxon>
        <taxon>Pirellulaceae</taxon>
        <taxon>Rhodopirellula</taxon>
    </lineage>
</organism>
<keyword evidence="3" id="KW-0238">DNA-binding</keyword>
<dbReference type="EMBL" id="NIZW01000045">
    <property type="protein sequence ID" value="PHQ31582.1"/>
    <property type="molecule type" value="Genomic_DNA"/>
</dbReference>
<evidence type="ECO:0000256" key="1">
    <source>
        <dbReference type="ARBA" id="ARBA00011046"/>
    </source>
</evidence>
<comment type="similarity">
    <text evidence="1">Belongs to the BlaI transcriptional regulatory family.</text>
</comment>
<feature type="compositionally biased region" description="Basic residues" evidence="5">
    <location>
        <begin position="129"/>
        <end position="144"/>
    </location>
</feature>
<keyword evidence="2" id="KW-0805">Transcription regulation</keyword>
<accession>A0A2G1VXT5</accession>
<dbReference type="OrthoDB" id="214792at2"/>
<feature type="compositionally biased region" description="Basic and acidic residues" evidence="5">
    <location>
        <begin position="117"/>
        <end position="128"/>
    </location>
</feature>
<dbReference type="Gene3D" id="1.10.4040.10">
    <property type="entry name" value="Penicillinase repressor domain"/>
    <property type="match status" value="1"/>
</dbReference>
<comment type="caution">
    <text evidence="6">The sequence shown here is derived from an EMBL/GenBank/DDBJ whole genome shotgun (WGS) entry which is preliminary data.</text>
</comment>
<dbReference type="PIRSF" id="PIRSF019455">
    <property type="entry name" value="CopR_AtkY"/>
    <property type="match status" value="1"/>
</dbReference>
<dbReference type="Gene3D" id="1.10.10.10">
    <property type="entry name" value="Winged helix-like DNA-binding domain superfamily/Winged helix DNA-binding domain"/>
    <property type="match status" value="1"/>
</dbReference>
<dbReference type="InterPro" id="IPR036390">
    <property type="entry name" value="WH_DNA-bd_sf"/>
</dbReference>
<dbReference type="Pfam" id="PF03965">
    <property type="entry name" value="Penicillinase_R"/>
    <property type="match status" value="1"/>
</dbReference>
<keyword evidence="4" id="KW-0804">Transcription</keyword>
<feature type="region of interest" description="Disordered" evidence="5">
    <location>
        <begin position="117"/>
        <end position="144"/>
    </location>
</feature>
<evidence type="ECO:0000256" key="2">
    <source>
        <dbReference type="ARBA" id="ARBA00023015"/>
    </source>
</evidence>
<dbReference type="AlphaFoldDB" id="A0A2G1VXT5"/>
<gene>
    <name evidence="6" type="ORF">CEE69_30340</name>
</gene>
<evidence type="ECO:0000256" key="3">
    <source>
        <dbReference type="ARBA" id="ARBA00023125"/>
    </source>
</evidence>